<evidence type="ECO:0000313" key="2">
    <source>
        <dbReference type="Proteomes" id="UP000308600"/>
    </source>
</evidence>
<sequence>MAHHIEQDQPADVFRLYKNLRDFVQKEGNLAESGQLDSVISHDDKHAKNVQLLDAVVPAVVVAYAKQDAFQEALRFFLHAGRRISIARLREFLTQIQFDANLRQKAKLYGEKVSTAILLNEPPLLTRHITNRIMMDAVADLDSLYRTIIQGMEGPDAYIAKEVAGITPNKPITMTEISWSAFVVAFIKCRREELAARIWDDMARLGVVPGVATWTSLLDTYDSLRQPENALRAWDMIHEQGLQPDALTYRSLISILLHGRKVEEALHYFGAFQSSVAKKSSPDKLLSVYNTVVNGLLTADQFEKAQTIFHSMRESGPTPDLVTYNTFLTYHSRRQDFKVLASLIEEMGQHKLQGDVFTFSTILSALLRVGRKDAPQIILRLMEKQGVAPNSATYTAIIDHQMREMNETNLKAALRLLDKMEEDPNARPNEVTYTAILSGLHRSHWLDPAITEKYSQEVLKRMRMRNVNLNLPTYHILLKAYMEYPHADGLRKARELYQEMKKVKVTLTYNTWYILLSGLLQRGEWKIANEVIVDMHLSGYQPHGSVLQLVTEVKNRRTPKRSY</sequence>
<dbReference type="EMBL" id="ML208259">
    <property type="protein sequence ID" value="TFK77207.1"/>
    <property type="molecule type" value="Genomic_DNA"/>
</dbReference>
<protein>
    <submittedName>
        <fullName evidence="1">Uncharacterized protein</fullName>
    </submittedName>
</protein>
<proteinExistence type="predicted"/>
<keyword evidence="2" id="KW-1185">Reference proteome</keyword>
<dbReference type="Proteomes" id="UP000308600">
    <property type="component" value="Unassembled WGS sequence"/>
</dbReference>
<accession>A0ACD3BHZ4</accession>
<gene>
    <name evidence="1" type="ORF">BDN72DRAFT_754920</name>
</gene>
<organism evidence="1 2">
    <name type="scientific">Pluteus cervinus</name>
    <dbReference type="NCBI Taxonomy" id="181527"/>
    <lineage>
        <taxon>Eukaryota</taxon>
        <taxon>Fungi</taxon>
        <taxon>Dikarya</taxon>
        <taxon>Basidiomycota</taxon>
        <taxon>Agaricomycotina</taxon>
        <taxon>Agaricomycetes</taxon>
        <taxon>Agaricomycetidae</taxon>
        <taxon>Agaricales</taxon>
        <taxon>Pluteineae</taxon>
        <taxon>Pluteaceae</taxon>
        <taxon>Pluteus</taxon>
    </lineage>
</organism>
<name>A0ACD3BHZ4_9AGAR</name>
<reference evidence="1 2" key="1">
    <citation type="journal article" date="2019" name="Nat. Ecol. Evol.">
        <title>Megaphylogeny resolves global patterns of mushroom evolution.</title>
        <authorList>
            <person name="Varga T."/>
            <person name="Krizsan K."/>
            <person name="Foldi C."/>
            <person name="Dima B."/>
            <person name="Sanchez-Garcia M."/>
            <person name="Sanchez-Ramirez S."/>
            <person name="Szollosi G.J."/>
            <person name="Szarkandi J.G."/>
            <person name="Papp V."/>
            <person name="Albert L."/>
            <person name="Andreopoulos W."/>
            <person name="Angelini C."/>
            <person name="Antonin V."/>
            <person name="Barry K.W."/>
            <person name="Bougher N.L."/>
            <person name="Buchanan P."/>
            <person name="Buyck B."/>
            <person name="Bense V."/>
            <person name="Catcheside P."/>
            <person name="Chovatia M."/>
            <person name="Cooper J."/>
            <person name="Damon W."/>
            <person name="Desjardin D."/>
            <person name="Finy P."/>
            <person name="Geml J."/>
            <person name="Haridas S."/>
            <person name="Hughes K."/>
            <person name="Justo A."/>
            <person name="Karasinski D."/>
            <person name="Kautmanova I."/>
            <person name="Kiss B."/>
            <person name="Kocsube S."/>
            <person name="Kotiranta H."/>
            <person name="LaButti K.M."/>
            <person name="Lechner B.E."/>
            <person name="Liimatainen K."/>
            <person name="Lipzen A."/>
            <person name="Lukacs Z."/>
            <person name="Mihaltcheva S."/>
            <person name="Morgado L.N."/>
            <person name="Niskanen T."/>
            <person name="Noordeloos M.E."/>
            <person name="Ohm R.A."/>
            <person name="Ortiz-Santana B."/>
            <person name="Ovrebo C."/>
            <person name="Racz N."/>
            <person name="Riley R."/>
            <person name="Savchenko A."/>
            <person name="Shiryaev A."/>
            <person name="Soop K."/>
            <person name="Spirin V."/>
            <person name="Szebenyi C."/>
            <person name="Tomsovsky M."/>
            <person name="Tulloss R.E."/>
            <person name="Uehling J."/>
            <person name="Grigoriev I.V."/>
            <person name="Vagvolgyi C."/>
            <person name="Papp T."/>
            <person name="Martin F.M."/>
            <person name="Miettinen O."/>
            <person name="Hibbett D.S."/>
            <person name="Nagy L.G."/>
        </authorList>
    </citation>
    <scope>NUCLEOTIDE SEQUENCE [LARGE SCALE GENOMIC DNA]</scope>
    <source>
        <strain evidence="1 2">NL-1719</strain>
    </source>
</reference>
<evidence type="ECO:0000313" key="1">
    <source>
        <dbReference type="EMBL" id="TFK77207.1"/>
    </source>
</evidence>